<feature type="binding site" evidence="17">
    <location>
        <position position="492"/>
    </location>
    <ligand>
        <name>Zn(2+)</name>
        <dbReference type="ChEBI" id="CHEBI:29105"/>
        <note>catalytic</note>
    </ligand>
</feature>
<keyword evidence="11 15" id="KW-0862">Zinc</keyword>
<dbReference type="FunFam" id="3.30.540.30:FF:000004">
    <property type="entry name" value="Dipeptidyl peptidase 3"/>
    <property type="match status" value="1"/>
</dbReference>
<dbReference type="AlphaFoldDB" id="A0AAJ0FBT0"/>
<organism evidence="18 19">
    <name type="scientific">Echria macrotheca</name>
    <dbReference type="NCBI Taxonomy" id="438768"/>
    <lineage>
        <taxon>Eukaryota</taxon>
        <taxon>Fungi</taxon>
        <taxon>Dikarya</taxon>
        <taxon>Ascomycota</taxon>
        <taxon>Pezizomycotina</taxon>
        <taxon>Sordariomycetes</taxon>
        <taxon>Sordariomycetidae</taxon>
        <taxon>Sordariales</taxon>
        <taxon>Schizotheciaceae</taxon>
        <taxon>Echria</taxon>
    </lineage>
</organism>
<evidence type="ECO:0000256" key="6">
    <source>
        <dbReference type="ARBA" id="ARBA00022438"/>
    </source>
</evidence>
<keyword evidence="9 15" id="KW-0479">Metal-binding</keyword>
<dbReference type="PANTHER" id="PTHR23422:SF11">
    <property type="entry name" value="DIPEPTIDYL PEPTIDASE 3"/>
    <property type="match status" value="1"/>
</dbReference>
<reference evidence="18" key="1">
    <citation type="submission" date="2023-06" db="EMBL/GenBank/DDBJ databases">
        <title>Genome-scale phylogeny and comparative genomics of the fungal order Sordariales.</title>
        <authorList>
            <consortium name="Lawrence Berkeley National Laboratory"/>
            <person name="Hensen N."/>
            <person name="Bonometti L."/>
            <person name="Westerberg I."/>
            <person name="Brannstrom I.O."/>
            <person name="Guillou S."/>
            <person name="Cros-Aarteil S."/>
            <person name="Calhoun S."/>
            <person name="Haridas S."/>
            <person name="Kuo A."/>
            <person name="Mondo S."/>
            <person name="Pangilinan J."/>
            <person name="Riley R."/>
            <person name="Labutti K."/>
            <person name="Andreopoulos B."/>
            <person name="Lipzen A."/>
            <person name="Chen C."/>
            <person name="Yanf M."/>
            <person name="Daum C."/>
            <person name="Ng V."/>
            <person name="Clum A."/>
            <person name="Steindorff A."/>
            <person name="Ohm R."/>
            <person name="Martin F."/>
            <person name="Silar P."/>
            <person name="Natvig D."/>
            <person name="Lalanne C."/>
            <person name="Gautier V."/>
            <person name="Ament-Velasquez S.L."/>
            <person name="Kruys A."/>
            <person name="Hutchinson M.I."/>
            <person name="Powell A.J."/>
            <person name="Barry K."/>
            <person name="Miller A.N."/>
            <person name="Grigoriev I.V."/>
            <person name="Debuchy R."/>
            <person name="Gladieux P."/>
            <person name="Thoren M.H."/>
            <person name="Johannesson H."/>
        </authorList>
    </citation>
    <scope>NUCLEOTIDE SEQUENCE</scope>
    <source>
        <strain evidence="18">PSN4</strain>
    </source>
</reference>
<dbReference type="GO" id="GO:0008235">
    <property type="term" value="F:metalloexopeptidase activity"/>
    <property type="evidence" value="ECO:0007669"/>
    <property type="project" value="InterPro"/>
</dbReference>
<dbReference type="InterPro" id="IPR039461">
    <property type="entry name" value="Peptidase_M49"/>
</dbReference>
<keyword evidence="7 15" id="KW-0963">Cytoplasm</keyword>
<dbReference type="EMBL" id="MU839830">
    <property type="protein sequence ID" value="KAK1757648.1"/>
    <property type="molecule type" value="Genomic_DNA"/>
</dbReference>
<evidence type="ECO:0000256" key="15">
    <source>
        <dbReference type="PIRNR" id="PIRNR007828"/>
    </source>
</evidence>
<feature type="binding site" evidence="17">
    <location>
        <position position="551"/>
    </location>
    <ligand>
        <name>Zn(2+)</name>
        <dbReference type="ChEBI" id="CHEBI:29105"/>
        <note>catalytic</note>
    </ligand>
</feature>
<dbReference type="EC" id="3.4.14.4" evidence="4 15"/>
<feature type="active site" evidence="16">
    <location>
        <position position="493"/>
    </location>
</feature>
<keyword evidence="6 15" id="KW-0031">Aminopeptidase</keyword>
<evidence type="ECO:0000256" key="17">
    <source>
        <dbReference type="PIRSR" id="PIRSR007828-2"/>
    </source>
</evidence>
<evidence type="ECO:0000256" key="3">
    <source>
        <dbReference type="ARBA" id="ARBA00010200"/>
    </source>
</evidence>
<dbReference type="GO" id="GO:0004177">
    <property type="term" value="F:aminopeptidase activity"/>
    <property type="evidence" value="ECO:0007669"/>
    <property type="project" value="UniProtKB-KW"/>
</dbReference>
<evidence type="ECO:0000256" key="4">
    <source>
        <dbReference type="ARBA" id="ARBA00012063"/>
    </source>
</evidence>
<sequence length="752" mass="83341">MRFPLCIRSRVLRLPVKSYVSAASRPQVPIRHSFFQTTQSRSLRTMNAQELSQYLADAPPAVVRLEIAKHFEPLTDKQKRYAHFISRASFAGHRVVLRQVSPESEPIYDFILALHKKFGGDWKKAAATAGIDEADLNSFLEYAAQFLGNAGNYKSFGDSKFIPRCPPSVFDALASTCPDASKHYKATNGAIFSADKPGLLHLGFTDDGHLTTYYPDSPDITKDEIDAVAKWSQSKGLLPENTRLRKTKDGVFEILIASAKTTVPSGGGDIGTETEHKVSGGILDGKTIRLVYGDYAKEMEAITSYIKKAAENAENETQEKMHLAYAKSFEEGSLLAFKDSQRHWIRDQGPMVESNIGFIETYRDPAGIRGEWEGFAAVVNMERTRAFGELVRSAPSLIPLLPWSKEFEKDKFLSPDFTSLEVLTFCGSGIPAGINIPNYDDIRQQDGFKNVSLGNVLSAKAPNEKIPFIADSDLEVYKKYRDASFEVQVGLHELTGHGCGKLLQETAPGVYNFDHENPPVSPLTGKPVTTWYKPGQTWSSVFGGLSGAYEECRAELVAMYLSCEFAALKIFGFGDGSVDIDGEAGDVLYASYLSMARAGLISVEFWDPKAQKWGQPHCQARFAILKSFLDAGDDFCKLEYKNEDLSDLTIKLDRSKILTSGRKAVGDFLQKLHVYKSTADVEAGSKFFGDMSSVGLEYWGSKVRNVVLKNKQPRKVFVQANTYVDEATGKVSLKEYEPTCEGMIQSFAERDV</sequence>
<evidence type="ECO:0000256" key="11">
    <source>
        <dbReference type="ARBA" id="ARBA00022833"/>
    </source>
</evidence>
<dbReference type="FunFam" id="3.30.540.30:FF:000002">
    <property type="entry name" value="Dipeptidyl peptidase 3"/>
    <property type="match status" value="1"/>
</dbReference>
<dbReference type="GO" id="GO:0046872">
    <property type="term" value="F:metal ion binding"/>
    <property type="evidence" value="ECO:0007669"/>
    <property type="project" value="UniProtKB-KW"/>
</dbReference>
<keyword evidence="12 15" id="KW-0482">Metalloprotease</keyword>
<dbReference type="PIRSF" id="PIRSF007828">
    <property type="entry name" value="Dipeptidyl-peptidase_III"/>
    <property type="match status" value="1"/>
</dbReference>
<dbReference type="Proteomes" id="UP001239445">
    <property type="component" value="Unassembled WGS sequence"/>
</dbReference>
<evidence type="ECO:0000256" key="16">
    <source>
        <dbReference type="PIRSR" id="PIRSR007828-1"/>
    </source>
</evidence>
<keyword evidence="10 15" id="KW-0378">Hydrolase</keyword>
<keyword evidence="8 15" id="KW-0645">Protease</keyword>
<proteinExistence type="inferred from homology"/>
<keyword evidence="19" id="KW-1185">Reference proteome</keyword>
<evidence type="ECO:0000256" key="1">
    <source>
        <dbReference type="ARBA" id="ARBA00001336"/>
    </source>
</evidence>
<dbReference type="GO" id="GO:0006508">
    <property type="term" value="P:proteolysis"/>
    <property type="evidence" value="ECO:0007669"/>
    <property type="project" value="UniProtKB-KW"/>
</dbReference>
<dbReference type="PANTHER" id="PTHR23422">
    <property type="entry name" value="DIPEPTIDYL PEPTIDASE III-RELATED"/>
    <property type="match status" value="1"/>
</dbReference>
<comment type="similarity">
    <text evidence="3 15">Belongs to the peptidase M49 family.</text>
</comment>
<evidence type="ECO:0000313" key="18">
    <source>
        <dbReference type="EMBL" id="KAK1757648.1"/>
    </source>
</evidence>
<comment type="subcellular location">
    <subcellularLocation>
        <location evidence="2">Cytoplasm</location>
    </subcellularLocation>
</comment>
<feature type="binding site" evidence="17">
    <location>
        <position position="497"/>
    </location>
    <ligand>
        <name>Zn(2+)</name>
        <dbReference type="ChEBI" id="CHEBI:29105"/>
        <note>catalytic</note>
    </ligand>
</feature>
<evidence type="ECO:0000256" key="7">
    <source>
        <dbReference type="ARBA" id="ARBA00022490"/>
    </source>
</evidence>
<gene>
    <name evidence="18" type="ORF">QBC47DRAFT_295553</name>
</gene>
<comment type="catalytic activity">
    <reaction evidence="1 15">
        <text>Release of an N-terminal dipeptide from a peptide comprising four or more residues, with broad specificity. Also acts on dipeptidyl 2-naphthylamides.</text>
        <dbReference type="EC" id="3.4.14.4"/>
    </reaction>
</comment>
<dbReference type="GO" id="GO:0008239">
    <property type="term" value="F:dipeptidyl-peptidase activity"/>
    <property type="evidence" value="ECO:0007669"/>
    <property type="project" value="UniProtKB-UniRule"/>
</dbReference>
<comment type="cofactor">
    <cofactor evidence="15 17">
        <name>Zn(2+)</name>
        <dbReference type="ChEBI" id="CHEBI:29105"/>
    </cofactor>
    <text evidence="15 17">Binds 1 zinc ion per subunit.</text>
</comment>
<evidence type="ECO:0000256" key="14">
    <source>
        <dbReference type="ARBA" id="ARBA00032119"/>
    </source>
</evidence>
<comment type="caution">
    <text evidence="18">The sequence shown here is derived from an EMBL/GenBank/DDBJ whole genome shotgun (WGS) entry which is preliminary data.</text>
</comment>
<evidence type="ECO:0000256" key="8">
    <source>
        <dbReference type="ARBA" id="ARBA00022670"/>
    </source>
</evidence>
<accession>A0AAJ0FBT0</accession>
<name>A0AAJ0FBT0_9PEZI</name>
<dbReference type="FunFam" id="3.30.540.30:FF:000001">
    <property type="entry name" value="Dipeptidyl peptidase 3"/>
    <property type="match status" value="1"/>
</dbReference>
<dbReference type="Gene3D" id="3.30.540.30">
    <property type="match status" value="3"/>
</dbReference>
<evidence type="ECO:0000313" key="19">
    <source>
        <dbReference type="Proteomes" id="UP001239445"/>
    </source>
</evidence>
<evidence type="ECO:0000256" key="10">
    <source>
        <dbReference type="ARBA" id="ARBA00022801"/>
    </source>
</evidence>
<evidence type="ECO:0000256" key="13">
    <source>
        <dbReference type="ARBA" id="ARBA00031288"/>
    </source>
</evidence>
<protein>
    <recommendedName>
        <fullName evidence="5 15">Dipeptidyl peptidase 3</fullName>
        <ecNumber evidence="4 15">3.4.14.4</ecNumber>
    </recommendedName>
    <alternativeName>
        <fullName evidence="13 15">Dipeptidyl aminopeptidase III</fullName>
    </alternativeName>
    <alternativeName>
        <fullName evidence="14 15">Dipeptidyl peptidase III</fullName>
    </alternativeName>
</protein>
<dbReference type="GO" id="GO:0005737">
    <property type="term" value="C:cytoplasm"/>
    <property type="evidence" value="ECO:0007669"/>
    <property type="project" value="UniProtKB-SubCell"/>
</dbReference>
<dbReference type="InterPro" id="IPR005317">
    <property type="entry name" value="Dipeptidyl-peptase3"/>
</dbReference>
<evidence type="ECO:0000256" key="2">
    <source>
        <dbReference type="ARBA" id="ARBA00004496"/>
    </source>
</evidence>
<dbReference type="Pfam" id="PF03571">
    <property type="entry name" value="Peptidase_M49"/>
    <property type="match status" value="1"/>
</dbReference>
<evidence type="ECO:0000256" key="9">
    <source>
        <dbReference type="ARBA" id="ARBA00022723"/>
    </source>
</evidence>
<evidence type="ECO:0000256" key="12">
    <source>
        <dbReference type="ARBA" id="ARBA00023049"/>
    </source>
</evidence>
<evidence type="ECO:0000256" key="5">
    <source>
        <dbReference type="ARBA" id="ARBA00014713"/>
    </source>
</evidence>